<gene>
    <name evidence="2" type="ORF">SDC9_05285</name>
</gene>
<feature type="region of interest" description="Disordered" evidence="1">
    <location>
        <begin position="212"/>
        <end position="245"/>
    </location>
</feature>
<dbReference type="AlphaFoldDB" id="A0A644SYG3"/>
<comment type="caution">
    <text evidence="2">The sequence shown here is derived from an EMBL/GenBank/DDBJ whole genome shotgun (WGS) entry which is preliminary data.</text>
</comment>
<name>A0A644SYG3_9ZZZZ</name>
<reference evidence="2" key="1">
    <citation type="submission" date="2019-08" db="EMBL/GenBank/DDBJ databases">
        <authorList>
            <person name="Kucharzyk K."/>
            <person name="Murdoch R.W."/>
            <person name="Higgins S."/>
            <person name="Loffler F."/>
        </authorList>
    </citation>
    <scope>NUCLEOTIDE SEQUENCE</scope>
</reference>
<organism evidence="2">
    <name type="scientific">bioreactor metagenome</name>
    <dbReference type="NCBI Taxonomy" id="1076179"/>
    <lineage>
        <taxon>unclassified sequences</taxon>
        <taxon>metagenomes</taxon>
        <taxon>ecological metagenomes</taxon>
    </lineage>
</organism>
<proteinExistence type="predicted"/>
<evidence type="ECO:0000313" key="2">
    <source>
        <dbReference type="EMBL" id="MPL59730.1"/>
    </source>
</evidence>
<accession>A0A644SYG3</accession>
<dbReference type="EMBL" id="VSSQ01000010">
    <property type="protein sequence ID" value="MPL59730.1"/>
    <property type="molecule type" value="Genomic_DNA"/>
</dbReference>
<protein>
    <submittedName>
        <fullName evidence="2">Uncharacterized protein</fullName>
    </submittedName>
</protein>
<evidence type="ECO:0000256" key="1">
    <source>
        <dbReference type="SAM" id="MobiDB-lite"/>
    </source>
</evidence>
<sequence length="274" mass="29595">MMDATQTEIAGCPPVFQSFVGAMPGASVAVAHTEVAARAAFVQHLHAVLPAYESIQKQNLKRPGKGGVPFKPGDPFARVSPFGLTEDALGDFGDLVGEMAFEAIEPAAEPIGDYTGHIGARGSQFVGAGHGKTPFTEQPRQPAIRIAGVKFVGGYQGDFAVSRFPREVQDELYHGRRRLEKIRRVAENDRVSPGGGGRCLFFLNRKNLAVSPPGQANSQDFSDYPGSADAGEVKNTHRRGRARRLDDSSVHADFLGRETEAGSFLQWHSRNLPQ</sequence>